<reference evidence="1 2" key="1">
    <citation type="submission" date="2016-10" db="EMBL/GenBank/DDBJ databases">
        <title>Arsenicibacter rosenii gen. nov., sp. nov., an efficient arsenic-methylating bacterium isolated from an arsenic-contaminated paddy soil.</title>
        <authorList>
            <person name="Huang K."/>
        </authorList>
    </citation>
    <scope>NUCLEOTIDE SEQUENCE [LARGE SCALE GENOMIC DNA]</scope>
    <source>
        <strain evidence="1 2">SM-1</strain>
    </source>
</reference>
<gene>
    <name evidence="1" type="ORF">BLX24_19280</name>
</gene>
<protein>
    <submittedName>
        <fullName evidence="1">Uncharacterized protein</fullName>
    </submittedName>
</protein>
<evidence type="ECO:0000313" key="2">
    <source>
        <dbReference type="Proteomes" id="UP000181790"/>
    </source>
</evidence>
<dbReference type="EMBL" id="MORL01000011">
    <property type="protein sequence ID" value="OIN57621.1"/>
    <property type="molecule type" value="Genomic_DNA"/>
</dbReference>
<sequence>MIEIRNAEGLSLQLPAGQSITVEQASGWLAGDELPGSFSYPISAPLNENNERFLKYAYRPASTRPVMELPVNVQLQGVLYRKCLFAYRINEGKIDGYLKIDAGEVWPQLRDKQIGDVLPEYLHLGDGIFSGSYISLKDRLKQIAQMPPGTYPFTFFPIKNDLQIEEAFTADKLSGFVRTGYLNGWSGSDFRVDTGSVFGHLISPQLYLWYVFEQIMLAAGYRLAGDFFAEPEVQRLTILNLTAMHQASGFNALAGNLMYPKLHLPDLSVSDFLKAVKARYGLIYSFNSTDKICTVRRYADIWKNRRAIQDWREFQLAGYGIEEPSGKGFTLEEYIDPADELFKMPDPQGNLRPGIPKTYVLGKGGEPVSLQVGTTQMTYIPAPYSTSARWMVPVVRQPGTILDPAYKQSDRYIEDNNIQNAVGLRLLSYRGLVDDSQGGRYPLGTSDVRNGRQEVIGQVAPRMSGTYGGWNTGLKLYYDFLDKNRKVTVDLLIPAQRLSGLQLHEPLMCSFNGQNVSLLPGQVRAEAPGSSGKLTTELEAYTVPDGADIPRITPDPLVYVELIQTVLESRTGVIGIVHEIRSLTVKVWKDAARSQPVSAGQLPLSVNIFMSRTKRFYTTDRNTAKSYPDRLEQQIKTYTITGAVQQLESQKTVLMQGEPPLPEEGKIPAGWSTPIYIQTTSFYVTIGDDYDILI</sequence>
<organism evidence="1 2">
    <name type="scientific">Arsenicibacter rosenii</name>
    <dbReference type="NCBI Taxonomy" id="1750698"/>
    <lineage>
        <taxon>Bacteria</taxon>
        <taxon>Pseudomonadati</taxon>
        <taxon>Bacteroidota</taxon>
        <taxon>Cytophagia</taxon>
        <taxon>Cytophagales</taxon>
        <taxon>Spirosomataceae</taxon>
        <taxon>Arsenicibacter</taxon>
    </lineage>
</organism>
<dbReference type="RefSeq" id="WP_071504828.1">
    <property type="nucleotide sequence ID" value="NZ_MORL01000011.1"/>
</dbReference>
<comment type="caution">
    <text evidence="1">The sequence shown here is derived from an EMBL/GenBank/DDBJ whole genome shotgun (WGS) entry which is preliminary data.</text>
</comment>
<name>A0A1S2VFU3_9BACT</name>
<dbReference type="OrthoDB" id="1287238at2"/>
<proteinExistence type="predicted"/>
<dbReference type="AlphaFoldDB" id="A0A1S2VFU3"/>
<accession>A0A1S2VFU3</accession>
<keyword evidence="2" id="KW-1185">Reference proteome</keyword>
<evidence type="ECO:0000313" key="1">
    <source>
        <dbReference type="EMBL" id="OIN57621.1"/>
    </source>
</evidence>
<dbReference type="Proteomes" id="UP000181790">
    <property type="component" value="Unassembled WGS sequence"/>
</dbReference>